<keyword evidence="2" id="KW-1185">Reference proteome</keyword>
<reference evidence="1" key="1">
    <citation type="submission" date="2020-07" db="EMBL/GenBank/DDBJ databases">
        <title>Complete genome sequence of Burkholderia cenocepacia myophage Mica.</title>
        <authorList>
            <person name="Garcia J.A."/>
            <person name="Yao G.W."/>
            <person name="Guadalupe Vizoso-Pinto M."/>
            <person name="Gonzalez C."/>
            <person name="Liu M.L."/>
            <person name="Gill J."/>
        </authorList>
    </citation>
    <scope>NUCLEOTIDE SEQUENCE</scope>
</reference>
<dbReference type="EMBL" id="MT701586">
    <property type="protein sequence ID" value="QPB08665.1"/>
    <property type="molecule type" value="Genomic_DNA"/>
</dbReference>
<name>A0A873WKR7_9CAUD</name>
<evidence type="ECO:0000313" key="1">
    <source>
        <dbReference type="EMBL" id="QPB08665.1"/>
    </source>
</evidence>
<accession>A0A873WKR7</accession>
<gene>
    <name evidence="1" type="ORF">CPT_Mica_053</name>
</gene>
<protein>
    <submittedName>
        <fullName evidence="1">Uncharacterized protein</fullName>
    </submittedName>
</protein>
<sequence length="56" mass="6527">MNEPTIRAIDRKEWLPWHYVDDQGTAWPVNLLPASVNELHLAVRVARFAIMRALMI</sequence>
<evidence type="ECO:0000313" key="2">
    <source>
        <dbReference type="Proteomes" id="UP000663491"/>
    </source>
</evidence>
<dbReference type="Proteomes" id="UP000663491">
    <property type="component" value="Segment"/>
</dbReference>
<proteinExistence type="predicted"/>
<organism evidence="1 2">
    <name type="scientific">Burkholderia phage Mica</name>
    <dbReference type="NCBI Taxonomy" id="2767579"/>
    <lineage>
        <taxon>Viruses</taxon>
        <taxon>Duplodnaviria</taxon>
        <taxon>Heunggongvirae</taxon>
        <taxon>Uroviricota</taxon>
        <taxon>Caudoviricetes</taxon>
        <taxon>Micavirus</taxon>
        <taxon>Micavirus Mica</taxon>
    </lineage>
</organism>